<sequence length="98" mass="11102">MPKAKDIEAKIPVLFFEEGNKVIAYSPAFDFSSCGDTEEKARSRFAEAVAIFLDEITRMGTLNEILEECGWRKVPKKQGWYPPVYKTTEEAISIPIRG</sequence>
<evidence type="ECO:0000313" key="1">
    <source>
        <dbReference type="EMBL" id="GAH94952.1"/>
    </source>
</evidence>
<dbReference type="InterPro" id="IPR035069">
    <property type="entry name" value="TTHA1013/TTHA0281-like"/>
</dbReference>
<accession>X1JLN5</accession>
<reference evidence="1" key="1">
    <citation type="journal article" date="2014" name="Front. Microbiol.">
        <title>High frequency of phylogenetically diverse reductive dehalogenase-homologous genes in deep subseafloor sedimentary metagenomes.</title>
        <authorList>
            <person name="Kawai M."/>
            <person name="Futagami T."/>
            <person name="Toyoda A."/>
            <person name="Takaki Y."/>
            <person name="Nishi S."/>
            <person name="Hori S."/>
            <person name="Arai W."/>
            <person name="Tsubouchi T."/>
            <person name="Morono Y."/>
            <person name="Uchiyama I."/>
            <person name="Ito T."/>
            <person name="Fujiyama A."/>
            <person name="Inagaki F."/>
            <person name="Takami H."/>
        </authorList>
    </citation>
    <scope>NUCLEOTIDE SEQUENCE</scope>
    <source>
        <strain evidence="1">Expedition CK06-06</strain>
    </source>
</reference>
<dbReference type="AlphaFoldDB" id="X1JLN5"/>
<organism evidence="1">
    <name type="scientific">marine sediment metagenome</name>
    <dbReference type="NCBI Taxonomy" id="412755"/>
    <lineage>
        <taxon>unclassified sequences</taxon>
        <taxon>metagenomes</taxon>
        <taxon>ecological metagenomes</taxon>
    </lineage>
</organism>
<proteinExistence type="predicted"/>
<name>X1JLN5_9ZZZZ</name>
<evidence type="ECO:0008006" key="2">
    <source>
        <dbReference type="Google" id="ProtNLM"/>
    </source>
</evidence>
<gene>
    <name evidence="1" type="ORF">S06H3_06800</name>
</gene>
<dbReference type="SUPFAM" id="SSF143100">
    <property type="entry name" value="TTHA1013/TTHA0281-like"/>
    <property type="match status" value="1"/>
</dbReference>
<dbReference type="EMBL" id="BARV01002686">
    <property type="protein sequence ID" value="GAH94952.1"/>
    <property type="molecule type" value="Genomic_DNA"/>
</dbReference>
<protein>
    <recommendedName>
        <fullName evidence="2">HicB-like antitoxin of toxin-antitoxin system domain-containing protein</fullName>
    </recommendedName>
</protein>
<comment type="caution">
    <text evidence="1">The sequence shown here is derived from an EMBL/GenBank/DDBJ whole genome shotgun (WGS) entry which is preliminary data.</text>
</comment>